<dbReference type="EMBL" id="VUMI01000029">
    <property type="protein sequence ID" value="MSS89912.1"/>
    <property type="molecule type" value="Genomic_DNA"/>
</dbReference>
<evidence type="ECO:0000313" key="4">
    <source>
        <dbReference type="Proteomes" id="UP000436047"/>
    </source>
</evidence>
<feature type="compositionally biased region" description="Polar residues" evidence="1">
    <location>
        <begin position="9"/>
        <end position="18"/>
    </location>
</feature>
<dbReference type="GeneID" id="86054732"/>
<feature type="transmembrane region" description="Helical" evidence="2">
    <location>
        <begin position="26"/>
        <end position="46"/>
    </location>
</feature>
<evidence type="ECO:0000256" key="2">
    <source>
        <dbReference type="SAM" id="Phobius"/>
    </source>
</evidence>
<dbReference type="Proteomes" id="UP000436047">
    <property type="component" value="Unassembled WGS sequence"/>
</dbReference>
<sequence length="105" mass="11230">MSKEKDVSNIKQENLSASNKRKQNGLSEYVAVMLVFIVITSCGLITGTETNQGVNAMLGAALAGKFFSEWRSGRKRTDLFILALSGLGTLMALAFAVINMLEGAA</sequence>
<dbReference type="Pfam" id="PF20040">
    <property type="entry name" value="DUF6442"/>
    <property type="match status" value="1"/>
</dbReference>
<keyword evidence="4" id="KW-1185">Reference proteome</keyword>
<feature type="region of interest" description="Disordered" evidence="1">
    <location>
        <begin position="1"/>
        <end position="22"/>
    </location>
</feature>
<evidence type="ECO:0000313" key="3">
    <source>
        <dbReference type="EMBL" id="MSS89912.1"/>
    </source>
</evidence>
<comment type="caution">
    <text evidence="3">The sequence shown here is derived from an EMBL/GenBank/DDBJ whole genome shotgun (WGS) entry which is preliminary data.</text>
</comment>
<accession>A0A6N7W5R6</accession>
<name>A0A6N7W5R6_9FIRM</name>
<dbReference type="InterPro" id="IPR045620">
    <property type="entry name" value="DUF6442"/>
</dbReference>
<keyword evidence="2" id="KW-0472">Membrane</keyword>
<dbReference type="RefSeq" id="WP_154466014.1">
    <property type="nucleotide sequence ID" value="NZ_VUMI01000029.1"/>
</dbReference>
<dbReference type="AlphaFoldDB" id="A0A6N7W5R6"/>
<proteinExistence type="predicted"/>
<organism evidence="3 4">
    <name type="scientific">Eisenbergiella porci</name>
    <dbReference type="NCBI Taxonomy" id="2652274"/>
    <lineage>
        <taxon>Bacteria</taxon>
        <taxon>Bacillati</taxon>
        <taxon>Bacillota</taxon>
        <taxon>Clostridia</taxon>
        <taxon>Lachnospirales</taxon>
        <taxon>Lachnospiraceae</taxon>
        <taxon>Eisenbergiella</taxon>
    </lineage>
</organism>
<reference evidence="3 4" key="1">
    <citation type="submission" date="2019-08" db="EMBL/GenBank/DDBJ databases">
        <title>In-depth cultivation of the pig gut microbiome towards novel bacterial diversity and tailored functional studies.</title>
        <authorList>
            <person name="Wylensek D."/>
            <person name="Hitch T.C.A."/>
            <person name="Clavel T."/>
        </authorList>
    </citation>
    <scope>NUCLEOTIDE SEQUENCE [LARGE SCALE GENOMIC DNA]</scope>
    <source>
        <strain evidence="3 4">WCA-389-WT-23B</strain>
    </source>
</reference>
<protein>
    <submittedName>
        <fullName evidence="3">Uncharacterized protein</fullName>
    </submittedName>
</protein>
<keyword evidence="2" id="KW-1133">Transmembrane helix</keyword>
<evidence type="ECO:0000256" key="1">
    <source>
        <dbReference type="SAM" id="MobiDB-lite"/>
    </source>
</evidence>
<keyword evidence="2" id="KW-0812">Transmembrane</keyword>
<gene>
    <name evidence="3" type="ORF">FYJ45_16965</name>
</gene>
<feature type="transmembrane region" description="Helical" evidence="2">
    <location>
        <begin position="80"/>
        <end position="101"/>
    </location>
</feature>